<dbReference type="Proteomes" id="UP001365128">
    <property type="component" value="Unassembled WGS sequence"/>
</dbReference>
<sequence length="147" mass="16967">MVEAGAADKVRKTTSKVAFGCSDEALHLGKQKRKNQKKGRERMADIDFWFFFFFFLFFFFLESWWSPIAAATPTFSTFTTTITTTPQILVCVRVRVVRLVCCYLCIVYNKRWEKGGNTCERFHLSEPSRACITSLFNVVIFCPCLQA</sequence>
<keyword evidence="1" id="KW-0472">Membrane</keyword>
<feature type="transmembrane region" description="Helical" evidence="1">
    <location>
        <begin position="46"/>
        <end position="65"/>
    </location>
</feature>
<dbReference type="EMBL" id="JBBPDW010000007">
    <property type="protein sequence ID" value="KAK7550619.1"/>
    <property type="molecule type" value="Genomic_DNA"/>
</dbReference>
<organism evidence="2 3">
    <name type="scientific">Phyllosticta citricarpa</name>
    <dbReference type="NCBI Taxonomy" id="55181"/>
    <lineage>
        <taxon>Eukaryota</taxon>
        <taxon>Fungi</taxon>
        <taxon>Dikarya</taxon>
        <taxon>Ascomycota</taxon>
        <taxon>Pezizomycotina</taxon>
        <taxon>Dothideomycetes</taxon>
        <taxon>Dothideomycetes incertae sedis</taxon>
        <taxon>Botryosphaeriales</taxon>
        <taxon>Phyllostictaceae</taxon>
        <taxon>Phyllosticta</taxon>
    </lineage>
</organism>
<proteinExistence type="predicted"/>
<keyword evidence="1" id="KW-1133">Transmembrane helix</keyword>
<gene>
    <name evidence="2" type="ORF">IWX46DRAFT_417072</name>
</gene>
<evidence type="ECO:0000313" key="2">
    <source>
        <dbReference type="EMBL" id="KAK7550619.1"/>
    </source>
</evidence>
<protein>
    <submittedName>
        <fullName evidence="2">Uncharacterized protein</fullName>
    </submittedName>
</protein>
<comment type="caution">
    <text evidence="2">The sequence shown here is derived from an EMBL/GenBank/DDBJ whole genome shotgun (WGS) entry which is preliminary data.</text>
</comment>
<keyword evidence="1" id="KW-0812">Transmembrane</keyword>
<accession>A0ABR1MIM0</accession>
<reference evidence="2 3" key="1">
    <citation type="submission" date="2024-04" db="EMBL/GenBank/DDBJ databases">
        <title>Phyllosticta paracitricarpa is synonymous to the EU quarantine fungus P. citricarpa based on phylogenomic analyses.</title>
        <authorList>
            <consortium name="Lawrence Berkeley National Laboratory"/>
            <person name="Van Ingen-Buijs V.A."/>
            <person name="Van Westerhoven A.C."/>
            <person name="Haridas S."/>
            <person name="Skiadas P."/>
            <person name="Martin F."/>
            <person name="Groenewald J.Z."/>
            <person name="Crous P.W."/>
            <person name="Seidl M.F."/>
        </authorList>
    </citation>
    <scope>NUCLEOTIDE SEQUENCE [LARGE SCALE GENOMIC DNA]</scope>
    <source>
        <strain evidence="2 3">CBS 122670</strain>
    </source>
</reference>
<evidence type="ECO:0000313" key="3">
    <source>
        <dbReference type="Proteomes" id="UP001365128"/>
    </source>
</evidence>
<name>A0ABR1MIM0_9PEZI</name>
<evidence type="ECO:0000256" key="1">
    <source>
        <dbReference type="SAM" id="Phobius"/>
    </source>
</evidence>
<keyword evidence="3" id="KW-1185">Reference proteome</keyword>